<gene>
    <name evidence="2" type="ORF">F511_42492</name>
</gene>
<feature type="compositionally biased region" description="Polar residues" evidence="1">
    <location>
        <begin position="47"/>
        <end position="61"/>
    </location>
</feature>
<feature type="compositionally biased region" description="Polar residues" evidence="1">
    <location>
        <begin position="1"/>
        <end position="13"/>
    </location>
</feature>
<evidence type="ECO:0000313" key="3">
    <source>
        <dbReference type="Proteomes" id="UP000250235"/>
    </source>
</evidence>
<protein>
    <submittedName>
        <fullName evidence="2">Uncharacterized protein</fullName>
    </submittedName>
</protein>
<accession>A0A2Z7AGA8</accession>
<keyword evidence="3" id="KW-1185">Reference proteome</keyword>
<feature type="region of interest" description="Disordered" evidence="1">
    <location>
        <begin position="1"/>
        <end position="61"/>
    </location>
</feature>
<name>A0A2Z7AGA8_9LAMI</name>
<reference evidence="2 3" key="1">
    <citation type="journal article" date="2015" name="Proc. Natl. Acad. Sci. U.S.A.">
        <title>The resurrection genome of Boea hygrometrica: A blueprint for survival of dehydration.</title>
        <authorList>
            <person name="Xiao L."/>
            <person name="Yang G."/>
            <person name="Zhang L."/>
            <person name="Yang X."/>
            <person name="Zhao S."/>
            <person name="Ji Z."/>
            <person name="Zhou Q."/>
            <person name="Hu M."/>
            <person name="Wang Y."/>
            <person name="Chen M."/>
            <person name="Xu Y."/>
            <person name="Jin H."/>
            <person name="Xiao X."/>
            <person name="Hu G."/>
            <person name="Bao F."/>
            <person name="Hu Y."/>
            <person name="Wan P."/>
            <person name="Li L."/>
            <person name="Deng X."/>
            <person name="Kuang T."/>
            <person name="Xiang C."/>
            <person name="Zhu J.K."/>
            <person name="Oliver M.J."/>
            <person name="He Y."/>
        </authorList>
    </citation>
    <scope>NUCLEOTIDE SEQUENCE [LARGE SCALE GENOMIC DNA]</scope>
    <source>
        <strain evidence="3">cv. XS01</strain>
    </source>
</reference>
<dbReference type="EMBL" id="KV015787">
    <property type="protein sequence ID" value="KZV20330.1"/>
    <property type="molecule type" value="Genomic_DNA"/>
</dbReference>
<dbReference type="AlphaFoldDB" id="A0A2Z7AGA8"/>
<sequence>MLSLNGVESQSRSGRPDLTPVLTAFTDNQNHIALHSGPDNPKPVHTKPSNQANSHSANNLHFSNLVSSNDVASLPVQDIHISHLEWLASTRFDHHRRLPSTNAKANVTNQYFSTHQI</sequence>
<dbReference type="Proteomes" id="UP000250235">
    <property type="component" value="Unassembled WGS sequence"/>
</dbReference>
<proteinExistence type="predicted"/>
<evidence type="ECO:0000256" key="1">
    <source>
        <dbReference type="SAM" id="MobiDB-lite"/>
    </source>
</evidence>
<organism evidence="2 3">
    <name type="scientific">Dorcoceras hygrometricum</name>
    <dbReference type="NCBI Taxonomy" id="472368"/>
    <lineage>
        <taxon>Eukaryota</taxon>
        <taxon>Viridiplantae</taxon>
        <taxon>Streptophyta</taxon>
        <taxon>Embryophyta</taxon>
        <taxon>Tracheophyta</taxon>
        <taxon>Spermatophyta</taxon>
        <taxon>Magnoliopsida</taxon>
        <taxon>eudicotyledons</taxon>
        <taxon>Gunneridae</taxon>
        <taxon>Pentapetalae</taxon>
        <taxon>asterids</taxon>
        <taxon>lamiids</taxon>
        <taxon>Lamiales</taxon>
        <taxon>Gesneriaceae</taxon>
        <taxon>Didymocarpoideae</taxon>
        <taxon>Trichosporeae</taxon>
        <taxon>Loxocarpinae</taxon>
        <taxon>Dorcoceras</taxon>
    </lineage>
</organism>
<evidence type="ECO:0000313" key="2">
    <source>
        <dbReference type="EMBL" id="KZV20330.1"/>
    </source>
</evidence>